<dbReference type="PROSITE" id="PS50011">
    <property type="entry name" value="PROTEIN_KINASE_DOM"/>
    <property type="match status" value="1"/>
</dbReference>
<dbReference type="Proteomes" id="UP001206128">
    <property type="component" value="Unassembled WGS sequence"/>
</dbReference>
<evidence type="ECO:0000256" key="7">
    <source>
        <dbReference type="ARBA" id="ARBA00047899"/>
    </source>
</evidence>
<evidence type="ECO:0000313" key="13">
    <source>
        <dbReference type="EMBL" id="MCP2165332.1"/>
    </source>
</evidence>
<dbReference type="InterPro" id="IPR011009">
    <property type="entry name" value="Kinase-like_dom_sf"/>
</dbReference>
<feature type="domain" description="PASTA" evidence="12">
    <location>
        <begin position="502"/>
        <end position="570"/>
    </location>
</feature>
<keyword evidence="10" id="KW-1133">Transmembrane helix</keyword>
<sequence length="701" mass="73398">MSVVGGLLERRYRVDGPLARGGMSTVYRGVDTRLDRPVAIKVMDPRFSADRSFVDRFEREARAAARLHHPNVVAVHDQGVEHTPEADHVFLVMELVDGGTLRDLLRHRGPLPVPLAFSVLEPVLSALAAAHQAGLVHRDIKPENVLIGPGRVDASGVAGAGAVVKVGDFGLVRAVASAGTTGADMILGTVAYLSPEQVATGASDERGDVYSAGIVLYEMLTGQPPYLGDTAISVAYRHVNDDVPPPSELVAGLPPAVDDLVLRATRREPAQRPANAAAFLAELRRVRDSLEIRPVPVPLPVPGHDEATLRVQLPPARPDAGGAAGAPGSAAALPRAAADRTVPMLPAVRRPAAPLGPDSPPRGGPVLPPGGPVGPQGTRALSRSAPARAHGHGMAAPAEEYTSQRRRSRRAFVLWTAVVLVLATLLGVAAWWLGSGRWTAVPKVTGLDEAAAQQVVRDADLTPQVDRRFDNTVPAGTVLSISPPEGQDQVRGSRVNLVVSRGRPVVPKLSAGLGVTEAERFITEAGLKPSRDDNANTYSDQVEKGKLVTTNPGPGTELQVGSPVVLVLSKGPAPKPVPDVTGKTKDEAFQLLQQQGLQPVEGPQEFSPQVDAGRVVRTDPPAGSVIPAGDSTQVSVVLSNAVTVPEVRGMPVSAARGALQGLGLQVEVQQFFQGQDTPVLDQSVPAGSRVQPGSKVVITAF</sequence>
<dbReference type="PROSITE" id="PS51178">
    <property type="entry name" value="PASTA"/>
    <property type="match status" value="4"/>
</dbReference>
<keyword evidence="3" id="KW-0808">Transferase</keyword>
<keyword evidence="14" id="KW-1185">Reference proteome</keyword>
<evidence type="ECO:0000259" key="11">
    <source>
        <dbReference type="PROSITE" id="PS50011"/>
    </source>
</evidence>
<keyword evidence="2 13" id="KW-0723">Serine/threonine-protein kinase</keyword>
<dbReference type="EMBL" id="JAMTCK010000004">
    <property type="protein sequence ID" value="MCP2165332.1"/>
    <property type="molecule type" value="Genomic_DNA"/>
</dbReference>
<evidence type="ECO:0000256" key="9">
    <source>
        <dbReference type="SAM" id="MobiDB-lite"/>
    </source>
</evidence>
<keyword evidence="4" id="KW-0547">Nucleotide-binding</keyword>
<dbReference type="SUPFAM" id="SSF54184">
    <property type="entry name" value="Penicillin-binding protein 2x (pbp-2x), c-terminal domain"/>
    <property type="match status" value="1"/>
</dbReference>
<evidence type="ECO:0000256" key="8">
    <source>
        <dbReference type="ARBA" id="ARBA00048679"/>
    </source>
</evidence>
<dbReference type="Gene3D" id="1.10.510.10">
    <property type="entry name" value="Transferase(Phosphotransferase) domain 1"/>
    <property type="match status" value="1"/>
</dbReference>
<keyword evidence="10" id="KW-0812">Transmembrane</keyword>
<name>A0AAE3GBN8_9PSEU</name>
<feature type="compositionally biased region" description="Low complexity" evidence="9">
    <location>
        <begin position="318"/>
        <end position="335"/>
    </location>
</feature>
<dbReference type="Gene3D" id="3.30.10.20">
    <property type="match status" value="4"/>
</dbReference>
<evidence type="ECO:0000256" key="5">
    <source>
        <dbReference type="ARBA" id="ARBA00022777"/>
    </source>
</evidence>
<evidence type="ECO:0000256" key="4">
    <source>
        <dbReference type="ARBA" id="ARBA00022741"/>
    </source>
</evidence>
<feature type="domain" description="PASTA" evidence="12">
    <location>
        <begin position="434"/>
        <end position="501"/>
    </location>
</feature>
<evidence type="ECO:0000259" key="12">
    <source>
        <dbReference type="PROSITE" id="PS51178"/>
    </source>
</evidence>
<feature type="transmembrane region" description="Helical" evidence="10">
    <location>
        <begin position="412"/>
        <end position="433"/>
    </location>
</feature>
<dbReference type="FunFam" id="3.30.200.20:FF:000035">
    <property type="entry name" value="Serine/threonine protein kinase Stk1"/>
    <property type="match status" value="1"/>
</dbReference>
<dbReference type="CDD" id="cd14014">
    <property type="entry name" value="STKc_PknB_like"/>
    <property type="match status" value="1"/>
</dbReference>
<dbReference type="PROSITE" id="PS00108">
    <property type="entry name" value="PROTEIN_KINASE_ST"/>
    <property type="match status" value="1"/>
</dbReference>
<dbReference type="Pfam" id="PF03793">
    <property type="entry name" value="PASTA"/>
    <property type="match status" value="4"/>
</dbReference>
<evidence type="ECO:0000256" key="6">
    <source>
        <dbReference type="ARBA" id="ARBA00022840"/>
    </source>
</evidence>
<comment type="catalytic activity">
    <reaction evidence="7">
        <text>L-threonyl-[protein] + ATP = O-phospho-L-threonyl-[protein] + ADP + H(+)</text>
        <dbReference type="Rhea" id="RHEA:46608"/>
        <dbReference type="Rhea" id="RHEA-COMP:11060"/>
        <dbReference type="Rhea" id="RHEA-COMP:11605"/>
        <dbReference type="ChEBI" id="CHEBI:15378"/>
        <dbReference type="ChEBI" id="CHEBI:30013"/>
        <dbReference type="ChEBI" id="CHEBI:30616"/>
        <dbReference type="ChEBI" id="CHEBI:61977"/>
        <dbReference type="ChEBI" id="CHEBI:456216"/>
        <dbReference type="EC" id="2.7.11.1"/>
    </reaction>
</comment>
<keyword evidence="6" id="KW-0067">ATP-binding</keyword>
<dbReference type="GO" id="GO:0045717">
    <property type="term" value="P:negative regulation of fatty acid biosynthetic process"/>
    <property type="evidence" value="ECO:0007669"/>
    <property type="project" value="UniProtKB-ARBA"/>
</dbReference>
<evidence type="ECO:0000256" key="3">
    <source>
        <dbReference type="ARBA" id="ARBA00022679"/>
    </source>
</evidence>
<reference evidence="13" key="1">
    <citation type="submission" date="2022-06" db="EMBL/GenBank/DDBJ databases">
        <title>Genomic Encyclopedia of Archaeal and Bacterial Type Strains, Phase II (KMG-II): from individual species to whole genera.</title>
        <authorList>
            <person name="Goeker M."/>
        </authorList>
    </citation>
    <scope>NUCLEOTIDE SEQUENCE</scope>
    <source>
        <strain evidence="13">DSM 43935</strain>
    </source>
</reference>
<dbReference type="PANTHER" id="PTHR43289:SF34">
    <property type="entry name" value="SERINE_THREONINE-PROTEIN KINASE YBDM-RELATED"/>
    <property type="match status" value="1"/>
</dbReference>
<dbReference type="Pfam" id="PF00069">
    <property type="entry name" value="Pkinase"/>
    <property type="match status" value="1"/>
</dbReference>
<feature type="region of interest" description="Disordered" evidence="9">
    <location>
        <begin position="314"/>
        <end position="335"/>
    </location>
</feature>
<dbReference type="GO" id="GO:0005524">
    <property type="term" value="F:ATP binding"/>
    <property type="evidence" value="ECO:0007669"/>
    <property type="project" value="UniProtKB-KW"/>
</dbReference>
<keyword evidence="5 13" id="KW-0418">Kinase</keyword>
<dbReference type="FunFam" id="1.10.510.10:FF:000021">
    <property type="entry name" value="Serine/threonine protein kinase"/>
    <property type="match status" value="1"/>
</dbReference>
<accession>A0AAE3GBN8</accession>
<evidence type="ECO:0000313" key="14">
    <source>
        <dbReference type="Proteomes" id="UP001206128"/>
    </source>
</evidence>
<protein>
    <recommendedName>
        <fullName evidence="1">non-specific serine/threonine protein kinase</fullName>
        <ecNumber evidence="1">2.7.11.1</ecNumber>
    </recommendedName>
</protein>
<keyword evidence="10" id="KW-0472">Membrane</keyword>
<evidence type="ECO:0000256" key="10">
    <source>
        <dbReference type="SAM" id="Phobius"/>
    </source>
</evidence>
<gene>
    <name evidence="13" type="ORF">LX83_002181</name>
</gene>
<feature type="domain" description="PASTA" evidence="12">
    <location>
        <begin position="641"/>
        <end position="701"/>
    </location>
</feature>
<organism evidence="13 14">
    <name type="scientific">Goodfellowiella coeruleoviolacea</name>
    <dbReference type="NCBI Taxonomy" id="334858"/>
    <lineage>
        <taxon>Bacteria</taxon>
        <taxon>Bacillati</taxon>
        <taxon>Actinomycetota</taxon>
        <taxon>Actinomycetes</taxon>
        <taxon>Pseudonocardiales</taxon>
        <taxon>Pseudonocardiaceae</taxon>
        <taxon>Goodfellowiella</taxon>
    </lineage>
</organism>
<dbReference type="InterPro" id="IPR005543">
    <property type="entry name" value="PASTA_dom"/>
</dbReference>
<dbReference type="SUPFAM" id="SSF56112">
    <property type="entry name" value="Protein kinase-like (PK-like)"/>
    <property type="match status" value="1"/>
</dbReference>
<dbReference type="GO" id="GO:0004674">
    <property type="term" value="F:protein serine/threonine kinase activity"/>
    <property type="evidence" value="ECO:0007669"/>
    <property type="project" value="UniProtKB-KW"/>
</dbReference>
<dbReference type="SMART" id="SM00740">
    <property type="entry name" value="PASTA"/>
    <property type="match status" value="4"/>
</dbReference>
<feature type="domain" description="PASTA" evidence="12">
    <location>
        <begin position="571"/>
        <end position="640"/>
    </location>
</feature>
<feature type="domain" description="Protein kinase" evidence="11">
    <location>
        <begin position="12"/>
        <end position="284"/>
    </location>
</feature>
<feature type="compositionally biased region" description="Pro residues" evidence="9">
    <location>
        <begin position="357"/>
        <end position="372"/>
    </location>
</feature>
<dbReference type="AlphaFoldDB" id="A0AAE3GBN8"/>
<dbReference type="SMART" id="SM00220">
    <property type="entry name" value="S_TKc"/>
    <property type="match status" value="1"/>
</dbReference>
<evidence type="ECO:0000256" key="2">
    <source>
        <dbReference type="ARBA" id="ARBA00022527"/>
    </source>
</evidence>
<dbReference type="CDD" id="cd06577">
    <property type="entry name" value="PASTA_pknB"/>
    <property type="match status" value="4"/>
</dbReference>
<dbReference type="PANTHER" id="PTHR43289">
    <property type="entry name" value="MITOGEN-ACTIVATED PROTEIN KINASE KINASE KINASE 20-RELATED"/>
    <property type="match status" value="1"/>
</dbReference>
<feature type="region of interest" description="Disordered" evidence="9">
    <location>
        <begin position="349"/>
        <end position="403"/>
    </location>
</feature>
<evidence type="ECO:0000256" key="1">
    <source>
        <dbReference type="ARBA" id="ARBA00012513"/>
    </source>
</evidence>
<dbReference type="Gene3D" id="3.30.200.20">
    <property type="entry name" value="Phosphorylase Kinase, domain 1"/>
    <property type="match status" value="1"/>
</dbReference>
<proteinExistence type="predicted"/>
<dbReference type="RefSeq" id="WP_253769988.1">
    <property type="nucleotide sequence ID" value="NZ_JAMTCK010000004.1"/>
</dbReference>
<comment type="caution">
    <text evidence="13">The sequence shown here is derived from an EMBL/GenBank/DDBJ whole genome shotgun (WGS) entry which is preliminary data.</text>
</comment>
<dbReference type="InterPro" id="IPR008271">
    <property type="entry name" value="Ser/Thr_kinase_AS"/>
</dbReference>
<dbReference type="InterPro" id="IPR000719">
    <property type="entry name" value="Prot_kinase_dom"/>
</dbReference>
<comment type="catalytic activity">
    <reaction evidence="8">
        <text>L-seryl-[protein] + ATP = O-phospho-L-seryl-[protein] + ADP + H(+)</text>
        <dbReference type="Rhea" id="RHEA:17989"/>
        <dbReference type="Rhea" id="RHEA-COMP:9863"/>
        <dbReference type="Rhea" id="RHEA-COMP:11604"/>
        <dbReference type="ChEBI" id="CHEBI:15378"/>
        <dbReference type="ChEBI" id="CHEBI:29999"/>
        <dbReference type="ChEBI" id="CHEBI:30616"/>
        <dbReference type="ChEBI" id="CHEBI:83421"/>
        <dbReference type="ChEBI" id="CHEBI:456216"/>
        <dbReference type="EC" id="2.7.11.1"/>
    </reaction>
</comment>
<dbReference type="EC" id="2.7.11.1" evidence="1"/>